<evidence type="ECO:0000256" key="7">
    <source>
        <dbReference type="ARBA" id="ARBA00022692"/>
    </source>
</evidence>
<feature type="transmembrane region" description="Helical" evidence="13">
    <location>
        <begin position="279"/>
        <end position="297"/>
    </location>
</feature>
<dbReference type="InterPro" id="IPR011541">
    <property type="entry name" value="Ni/Co_transpt_high_affinity"/>
</dbReference>
<dbReference type="PANTHER" id="PTHR40659:SF1">
    <property type="entry name" value="NICKEL_COBALT EFFLUX SYSTEM RCNA"/>
    <property type="match status" value="1"/>
</dbReference>
<keyword evidence="3" id="KW-0171">Cobalt transport</keyword>
<keyword evidence="5" id="KW-1003">Cell membrane</keyword>
<keyword evidence="15" id="KW-1185">Reference proteome</keyword>
<keyword evidence="7 13" id="KW-0812">Transmembrane</keyword>
<feature type="transmembrane region" description="Helical" evidence="13">
    <location>
        <begin position="94"/>
        <end position="117"/>
    </location>
</feature>
<comment type="caution">
    <text evidence="14">The sequence shown here is derived from an EMBL/GenBank/DDBJ whole genome shotgun (WGS) entry which is preliminary data.</text>
</comment>
<evidence type="ECO:0000256" key="3">
    <source>
        <dbReference type="ARBA" id="ARBA00022426"/>
    </source>
</evidence>
<protein>
    <recommendedName>
        <fullName evidence="13">Nickel/cobalt efflux system</fullName>
    </recommendedName>
</protein>
<evidence type="ECO:0000313" key="14">
    <source>
        <dbReference type="EMBL" id="MFC7703878.1"/>
    </source>
</evidence>
<evidence type="ECO:0000256" key="12">
    <source>
        <dbReference type="ARBA" id="ARBA00023285"/>
    </source>
</evidence>
<dbReference type="InterPro" id="IPR051224">
    <property type="entry name" value="NiCoT_RcnA"/>
</dbReference>
<evidence type="ECO:0000256" key="2">
    <source>
        <dbReference type="ARBA" id="ARBA00004651"/>
    </source>
</evidence>
<evidence type="ECO:0000256" key="10">
    <source>
        <dbReference type="ARBA" id="ARBA00023112"/>
    </source>
</evidence>
<feature type="transmembrane region" description="Helical" evidence="13">
    <location>
        <begin position="204"/>
        <end position="226"/>
    </location>
</feature>
<dbReference type="RefSeq" id="WP_377401066.1">
    <property type="nucleotide sequence ID" value="NZ_JBHTFQ010000003.1"/>
</dbReference>
<comment type="subcellular location">
    <subcellularLocation>
        <location evidence="2 13">Cell membrane</location>
        <topology evidence="2 13">Multi-pass membrane protein</topology>
    </subcellularLocation>
</comment>
<comment type="similarity">
    <text evidence="13">Belongs to the NiCoT transporter (TC 2.A.52) family.</text>
</comment>
<dbReference type="Proteomes" id="UP001596516">
    <property type="component" value="Unassembled WGS sequence"/>
</dbReference>
<feature type="transmembrane region" description="Helical" evidence="13">
    <location>
        <begin position="232"/>
        <end position="258"/>
    </location>
</feature>
<keyword evidence="11 13" id="KW-0472">Membrane</keyword>
<organism evidence="14 15">
    <name type="scientific">Plastorhodobacter daqingensis</name>
    <dbReference type="NCBI Taxonomy" id="1387281"/>
    <lineage>
        <taxon>Bacteria</taxon>
        <taxon>Pseudomonadati</taxon>
        <taxon>Pseudomonadota</taxon>
        <taxon>Alphaproteobacteria</taxon>
        <taxon>Rhodobacterales</taxon>
        <taxon>Paracoccaceae</taxon>
        <taxon>Plastorhodobacter</taxon>
    </lineage>
</organism>
<evidence type="ECO:0000256" key="6">
    <source>
        <dbReference type="ARBA" id="ARBA00022596"/>
    </source>
</evidence>
<accession>A0ABW2UKS9</accession>
<evidence type="ECO:0000313" key="15">
    <source>
        <dbReference type="Proteomes" id="UP001596516"/>
    </source>
</evidence>
<feature type="transmembrane region" description="Helical" evidence="13">
    <location>
        <begin position="56"/>
        <end position="74"/>
    </location>
</feature>
<feature type="transmembrane region" description="Helical" evidence="13">
    <location>
        <begin position="137"/>
        <end position="155"/>
    </location>
</feature>
<evidence type="ECO:0000256" key="11">
    <source>
        <dbReference type="ARBA" id="ARBA00023136"/>
    </source>
</evidence>
<dbReference type="Pfam" id="PF03824">
    <property type="entry name" value="NicO"/>
    <property type="match status" value="1"/>
</dbReference>
<keyword evidence="4 13" id="KW-0813">Transport</keyword>
<evidence type="ECO:0000256" key="1">
    <source>
        <dbReference type="ARBA" id="ARBA00002510"/>
    </source>
</evidence>
<reference evidence="15" key="1">
    <citation type="journal article" date="2019" name="Int. J. Syst. Evol. Microbiol.">
        <title>The Global Catalogue of Microorganisms (GCM) 10K type strain sequencing project: providing services to taxonomists for standard genome sequencing and annotation.</title>
        <authorList>
            <consortium name="The Broad Institute Genomics Platform"/>
            <consortium name="The Broad Institute Genome Sequencing Center for Infectious Disease"/>
            <person name="Wu L."/>
            <person name="Ma J."/>
        </authorList>
    </citation>
    <scope>NUCLEOTIDE SEQUENCE [LARGE SCALE GENOMIC DNA]</scope>
    <source>
        <strain evidence="15">CGMCC 1.12750</strain>
    </source>
</reference>
<keyword evidence="8 13" id="KW-1133">Transmembrane helix</keyword>
<keyword evidence="6" id="KW-0533">Nickel</keyword>
<dbReference type="EMBL" id="JBHTFQ010000003">
    <property type="protein sequence ID" value="MFC7703878.1"/>
    <property type="molecule type" value="Genomic_DNA"/>
</dbReference>
<evidence type="ECO:0000256" key="13">
    <source>
        <dbReference type="RuleBase" id="RU362101"/>
    </source>
</evidence>
<proteinExistence type="inferred from homology"/>
<gene>
    <name evidence="14" type="ORF">ACFQXB_06700</name>
</gene>
<dbReference type="PANTHER" id="PTHR40659">
    <property type="entry name" value="NICKEL/COBALT EFFLUX SYSTEM RCNA"/>
    <property type="match status" value="1"/>
</dbReference>
<sequence>MRRVIPTLVLAFAVAGLGLWLSGAGDAVAAWAAQGQRQFQNAMADGLRRLRGGEPGALAALFSLCFAYGFFHAAGPGHGKMLIGGYGVGSRQRLLPMMGIALASSLAQATTAVVLVYGGVLLLGWSREHLVGVAETVMAPLSYAAVALIGLWLAVRGARGLWRTRRIARPHHHHHDDGPCPSCGHRHGPTMEEVSAIRSWRDGLALIGGIALRPCTGALFLLILTWRMGLDAAGIAGTYVMGLGTASVTVAVAAAAVLARDGATLWLDRAGRARALFPALELLAGALIAVAATSLILRVI</sequence>
<comment type="function">
    <text evidence="1">Efflux system for nickel and cobalt.</text>
</comment>
<keyword evidence="12" id="KW-0170">Cobalt</keyword>
<evidence type="ECO:0000256" key="5">
    <source>
        <dbReference type="ARBA" id="ARBA00022475"/>
    </source>
</evidence>
<keyword evidence="10" id="KW-0921">Nickel transport</keyword>
<name>A0ABW2UKS9_9RHOB</name>
<evidence type="ECO:0000256" key="8">
    <source>
        <dbReference type="ARBA" id="ARBA00022989"/>
    </source>
</evidence>
<evidence type="ECO:0000256" key="4">
    <source>
        <dbReference type="ARBA" id="ARBA00022448"/>
    </source>
</evidence>
<keyword evidence="9" id="KW-0406">Ion transport</keyword>
<evidence type="ECO:0000256" key="9">
    <source>
        <dbReference type="ARBA" id="ARBA00023065"/>
    </source>
</evidence>